<keyword evidence="5" id="KW-1185">Reference proteome</keyword>
<dbReference type="Pfam" id="PF14581">
    <property type="entry name" value="SseB_C"/>
    <property type="match status" value="1"/>
</dbReference>
<dbReference type="Proteomes" id="UP000013783">
    <property type="component" value="Unassembled WGS sequence"/>
</dbReference>
<dbReference type="Proteomes" id="UP000014148">
    <property type="component" value="Unassembled WGS sequence"/>
</dbReference>
<comment type="caution">
    <text evidence="2">The sequence shown here is derived from an EMBL/GenBank/DDBJ whole genome shotgun (WGS) entry which is preliminary data.</text>
</comment>
<dbReference type="AlphaFoldDB" id="R2NL93"/>
<reference evidence="3 5" key="2">
    <citation type="submission" date="2013-03" db="EMBL/GenBank/DDBJ databases">
        <title>The Genome Sequence of Enterococcus malodoratus ATCC_43197 (PacBio/Illumina hybrid assembly).</title>
        <authorList>
            <consortium name="The Broad Institute Genomics Platform"/>
            <consortium name="The Broad Institute Genome Sequencing Center for Infectious Disease"/>
            <person name="Earl A."/>
            <person name="Russ C."/>
            <person name="Gilmore M."/>
            <person name="Surin D."/>
            <person name="Walker B."/>
            <person name="Young S."/>
            <person name="Zeng Q."/>
            <person name="Gargeya S."/>
            <person name="Fitzgerald M."/>
            <person name="Haas B."/>
            <person name="Abouelleil A."/>
            <person name="Allen A.W."/>
            <person name="Alvarado L."/>
            <person name="Arachchi H.M."/>
            <person name="Berlin A.M."/>
            <person name="Chapman S.B."/>
            <person name="Gainer-Dewar J."/>
            <person name="Goldberg J."/>
            <person name="Griggs A."/>
            <person name="Gujja S."/>
            <person name="Hansen M."/>
            <person name="Howarth C."/>
            <person name="Imamovic A."/>
            <person name="Ireland A."/>
            <person name="Larimer J."/>
            <person name="McCowan C."/>
            <person name="Murphy C."/>
            <person name="Pearson M."/>
            <person name="Poon T.W."/>
            <person name="Priest M."/>
            <person name="Roberts A."/>
            <person name="Saif S."/>
            <person name="Shea T."/>
            <person name="Sisk P."/>
            <person name="Sykes S."/>
            <person name="Wortman J."/>
            <person name="Nusbaum C."/>
            <person name="Birren B."/>
        </authorList>
    </citation>
    <scope>NUCLEOTIDE SEQUENCE [LARGE SCALE GENOMIC DNA]</scope>
    <source>
        <strain evidence="3 5">ATCC 43197</strain>
    </source>
</reference>
<protein>
    <recommendedName>
        <fullName evidence="1">SseB protein C-terminal domain-containing protein</fullName>
    </recommendedName>
</protein>
<evidence type="ECO:0000313" key="4">
    <source>
        <dbReference type="Proteomes" id="UP000013783"/>
    </source>
</evidence>
<evidence type="ECO:0000313" key="2">
    <source>
        <dbReference type="EMBL" id="EOH72807.1"/>
    </source>
</evidence>
<dbReference type="STRING" id="71451.RV07_GL002726"/>
<sequence>MSLFRRNPKEKKENEKIPNFFNFPRDEQGFKKVSRWLRAADELIAELESDGSLQVLRSPEGELVLPIYTDVQARRPAFKKGDHFAVMSFEDLKKIIEANPKLSLVWLNLQSDSVQFERSFFTKQYVIPKETTVKIGLPATRPEKLNDFLAQYGQDHPTIKKISLALMQNGEEFSYLVNVQHTEQEDIIPMIGREVEQISRAENYPYPVDFTGDESMFGNDSRYVVYQEK</sequence>
<organism evidence="2 4">
    <name type="scientific">Enterococcus malodoratus ATCC 43197</name>
    <dbReference type="NCBI Taxonomy" id="1158601"/>
    <lineage>
        <taxon>Bacteria</taxon>
        <taxon>Bacillati</taxon>
        <taxon>Bacillota</taxon>
        <taxon>Bacilli</taxon>
        <taxon>Lactobacillales</taxon>
        <taxon>Enterococcaceae</taxon>
        <taxon>Enterococcus</taxon>
    </lineage>
</organism>
<evidence type="ECO:0000313" key="5">
    <source>
        <dbReference type="Proteomes" id="UP000014148"/>
    </source>
</evidence>
<dbReference type="EMBL" id="AJAK01000028">
    <property type="protein sequence ID" value="EOH72807.1"/>
    <property type="molecule type" value="Genomic_DNA"/>
</dbReference>
<dbReference type="EMBL" id="ASWA01000003">
    <property type="protein sequence ID" value="EOT67355.1"/>
    <property type="molecule type" value="Genomic_DNA"/>
</dbReference>
<reference evidence="2 4" key="1">
    <citation type="submission" date="2013-02" db="EMBL/GenBank/DDBJ databases">
        <title>The Genome Sequence of Enterococcus malodoratus ATCC_43197.</title>
        <authorList>
            <consortium name="The Broad Institute Genome Sequencing Platform"/>
            <consortium name="The Broad Institute Genome Sequencing Center for Infectious Disease"/>
            <person name="Earl A.M."/>
            <person name="Gilmore M.S."/>
            <person name="Lebreton F."/>
            <person name="Walker B."/>
            <person name="Young S.K."/>
            <person name="Zeng Q."/>
            <person name="Gargeya S."/>
            <person name="Fitzgerald M."/>
            <person name="Haas B."/>
            <person name="Abouelleil A."/>
            <person name="Alvarado L."/>
            <person name="Arachchi H.M."/>
            <person name="Berlin A.M."/>
            <person name="Chapman S.B."/>
            <person name="Dewar J."/>
            <person name="Goldberg J."/>
            <person name="Griggs A."/>
            <person name="Gujja S."/>
            <person name="Hansen M."/>
            <person name="Howarth C."/>
            <person name="Imamovic A."/>
            <person name="Larimer J."/>
            <person name="McCowan C."/>
            <person name="Murphy C."/>
            <person name="Neiman D."/>
            <person name="Pearson M."/>
            <person name="Priest M."/>
            <person name="Roberts A."/>
            <person name="Saif S."/>
            <person name="Shea T."/>
            <person name="Sisk P."/>
            <person name="Sykes S."/>
            <person name="Wortman J."/>
            <person name="Nusbaum C."/>
            <person name="Birren B."/>
        </authorList>
    </citation>
    <scope>NUCLEOTIDE SEQUENCE [LARGE SCALE GENOMIC DNA]</scope>
    <source>
        <strain evidence="2 4">ATCC 43197</strain>
    </source>
</reference>
<name>R2NL93_9ENTE</name>
<gene>
    <name evidence="3" type="ORF">I585_02876</name>
    <name evidence="2" type="ORF">UAI_03691</name>
</gene>
<feature type="domain" description="SseB protein C-terminal" evidence="1">
    <location>
        <begin position="127"/>
        <end position="210"/>
    </location>
</feature>
<dbReference type="RefSeq" id="WP_010742468.1">
    <property type="nucleotide sequence ID" value="NZ_KB946251.1"/>
</dbReference>
<accession>R2NL93</accession>
<dbReference type="OrthoDB" id="2179696at2"/>
<evidence type="ECO:0000313" key="3">
    <source>
        <dbReference type="EMBL" id="EOT67355.1"/>
    </source>
</evidence>
<proteinExistence type="predicted"/>
<evidence type="ECO:0000259" key="1">
    <source>
        <dbReference type="Pfam" id="PF14581"/>
    </source>
</evidence>
<dbReference type="InterPro" id="IPR027945">
    <property type="entry name" value="SseB_C"/>
</dbReference>
<dbReference type="PATRIC" id="fig|1158601.3.peg.3662"/>